<accession>A0ABT7ELM9</accession>
<name>A0ABT7ELM9_9GAMM</name>
<reference evidence="1 2" key="1">
    <citation type="submission" date="2023-05" db="EMBL/GenBank/DDBJ databases">
        <title>Pseudoalteromonas ardens sp. nov., Pseudoalteromonas obscura sp. nov., and Pseudoalteromonas umbrosa sp. nov., isolated from the coral Montipora capitata.</title>
        <authorList>
            <person name="Thomas E.M."/>
            <person name="Smith E.M."/>
            <person name="Papke E."/>
            <person name="Shlafstein M.D."/>
            <person name="Oline D.K."/>
            <person name="Videau P."/>
            <person name="Saw J.H."/>
            <person name="Strangman W.K."/>
            <person name="Ushijima B."/>
        </authorList>
    </citation>
    <scope>NUCLEOTIDE SEQUENCE [LARGE SCALE GENOMIC DNA]</scope>
    <source>
        <strain evidence="1 2">P94</strain>
    </source>
</reference>
<evidence type="ECO:0000313" key="1">
    <source>
        <dbReference type="EMBL" id="MDK2595938.1"/>
    </source>
</evidence>
<keyword evidence="2" id="KW-1185">Reference proteome</keyword>
<organism evidence="1 2">
    <name type="scientific">Pseudoalteromonas obscura</name>
    <dbReference type="NCBI Taxonomy" id="3048491"/>
    <lineage>
        <taxon>Bacteria</taxon>
        <taxon>Pseudomonadati</taxon>
        <taxon>Pseudomonadota</taxon>
        <taxon>Gammaproteobacteria</taxon>
        <taxon>Alteromonadales</taxon>
        <taxon>Pseudoalteromonadaceae</taxon>
        <taxon>Pseudoalteromonas</taxon>
    </lineage>
</organism>
<sequence>MKLTIKKNKLKDLTKNNVVISDKVTPQIGGALPPASHFCDTKGQCNTHTWVTFYCH</sequence>
<dbReference type="Proteomes" id="UP001231915">
    <property type="component" value="Unassembled WGS sequence"/>
</dbReference>
<dbReference type="EMBL" id="JASJUT010000004">
    <property type="protein sequence ID" value="MDK2595938.1"/>
    <property type="molecule type" value="Genomic_DNA"/>
</dbReference>
<evidence type="ECO:0000313" key="2">
    <source>
        <dbReference type="Proteomes" id="UP001231915"/>
    </source>
</evidence>
<gene>
    <name evidence="1" type="ORF">QNM18_12835</name>
</gene>
<protein>
    <recommendedName>
        <fullName evidence="3">Lantibiotic</fullName>
    </recommendedName>
</protein>
<proteinExistence type="predicted"/>
<evidence type="ECO:0008006" key="3">
    <source>
        <dbReference type="Google" id="ProtNLM"/>
    </source>
</evidence>
<comment type="caution">
    <text evidence="1">The sequence shown here is derived from an EMBL/GenBank/DDBJ whole genome shotgun (WGS) entry which is preliminary data.</text>
</comment>
<dbReference type="RefSeq" id="WP_211011097.1">
    <property type="nucleotide sequence ID" value="NZ_JASJUT010000004.1"/>
</dbReference>